<sequence>MLSCMSLLSVLARIVLKKRF</sequence>
<evidence type="ECO:0000313" key="1">
    <source>
        <dbReference type="EMBL" id="JAH33023.1"/>
    </source>
</evidence>
<organism evidence="1">
    <name type="scientific">Anguilla anguilla</name>
    <name type="common">European freshwater eel</name>
    <name type="synonym">Muraena anguilla</name>
    <dbReference type="NCBI Taxonomy" id="7936"/>
    <lineage>
        <taxon>Eukaryota</taxon>
        <taxon>Metazoa</taxon>
        <taxon>Chordata</taxon>
        <taxon>Craniata</taxon>
        <taxon>Vertebrata</taxon>
        <taxon>Euteleostomi</taxon>
        <taxon>Actinopterygii</taxon>
        <taxon>Neopterygii</taxon>
        <taxon>Teleostei</taxon>
        <taxon>Anguilliformes</taxon>
        <taxon>Anguillidae</taxon>
        <taxon>Anguilla</taxon>
    </lineage>
</organism>
<protein>
    <submittedName>
        <fullName evidence="1">Uncharacterized protein</fullName>
    </submittedName>
</protein>
<accession>A0A0E9RXT1</accession>
<proteinExistence type="predicted"/>
<reference evidence="1" key="1">
    <citation type="submission" date="2014-11" db="EMBL/GenBank/DDBJ databases">
        <authorList>
            <person name="Amaro Gonzalez C."/>
        </authorList>
    </citation>
    <scope>NUCLEOTIDE SEQUENCE</scope>
</reference>
<reference evidence="1" key="2">
    <citation type="journal article" date="2015" name="Fish Shellfish Immunol.">
        <title>Early steps in the European eel (Anguilla anguilla)-Vibrio vulnificus interaction in the gills: Role of the RtxA13 toxin.</title>
        <authorList>
            <person name="Callol A."/>
            <person name="Pajuelo D."/>
            <person name="Ebbesson L."/>
            <person name="Teles M."/>
            <person name="MacKenzie S."/>
            <person name="Amaro C."/>
        </authorList>
    </citation>
    <scope>NUCLEOTIDE SEQUENCE</scope>
</reference>
<dbReference type="AlphaFoldDB" id="A0A0E9RXT1"/>
<dbReference type="EMBL" id="GBXM01075554">
    <property type="protein sequence ID" value="JAH33023.1"/>
    <property type="molecule type" value="Transcribed_RNA"/>
</dbReference>
<name>A0A0E9RXT1_ANGAN</name>